<comment type="caution">
    <text evidence="1">The sequence shown here is derived from an EMBL/GenBank/DDBJ whole genome shotgun (WGS) entry which is preliminary data.</text>
</comment>
<gene>
    <name evidence="1" type="ORF">DPEC_G00125030</name>
</gene>
<proteinExistence type="predicted"/>
<keyword evidence="2" id="KW-1185">Reference proteome</keyword>
<name>A0ACC2GRT6_DALPE</name>
<evidence type="ECO:0000313" key="1">
    <source>
        <dbReference type="EMBL" id="KAJ8006128.1"/>
    </source>
</evidence>
<evidence type="ECO:0000313" key="2">
    <source>
        <dbReference type="Proteomes" id="UP001157502"/>
    </source>
</evidence>
<dbReference type="EMBL" id="CM055737">
    <property type="protein sequence ID" value="KAJ8006128.1"/>
    <property type="molecule type" value="Genomic_DNA"/>
</dbReference>
<accession>A0ACC2GRT6</accession>
<protein>
    <submittedName>
        <fullName evidence="1">Uncharacterized protein</fullName>
    </submittedName>
</protein>
<organism evidence="1 2">
    <name type="scientific">Dallia pectoralis</name>
    <name type="common">Alaska blackfish</name>
    <dbReference type="NCBI Taxonomy" id="75939"/>
    <lineage>
        <taxon>Eukaryota</taxon>
        <taxon>Metazoa</taxon>
        <taxon>Chordata</taxon>
        <taxon>Craniata</taxon>
        <taxon>Vertebrata</taxon>
        <taxon>Euteleostomi</taxon>
        <taxon>Actinopterygii</taxon>
        <taxon>Neopterygii</taxon>
        <taxon>Teleostei</taxon>
        <taxon>Protacanthopterygii</taxon>
        <taxon>Esociformes</taxon>
        <taxon>Umbridae</taxon>
        <taxon>Dallia</taxon>
    </lineage>
</organism>
<dbReference type="Proteomes" id="UP001157502">
    <property type="component" value="Chromosome 10"/>
</dbReference>
<reference evidence="1" key="1">
    <citation type="submission" date="2021-05" db="EMBL/GenBank/DDBJ databases">
        <authorList>
            <person name="Pan Q."/>
            <person name="Jouanno E."/>
            <person name="Zahm M."/>
            <person name="Klopp C."/>
            <person name="Cabau C."/>
            <person name="Louis A."/>
            <person name="Berthelot C."/>
            <person name="Parey E."/>
            <person name="Roest Crollius H."/>
            <person name="Montfort J."/>
            <person name="Robinson-Rechavi M."/>
            <person name="Bouchez O."/>
            <person name="Lampietro C."/>
            <person name="Lopez Roques C."/>
            <person name="Donnadieu C."/>
            <person name="Postlethwait J."/>
            <person name="Bobe J."/>
            <person name="Dillon D."/>
            <person name="Chandos A."/>
            <person name="von Hippel F."/>
            <person name="Guiguen Y."/>
        </authorList>
    </citation>
    <scope>NUCLEOTIDE SEQUENCE</scope>
    <source>
        <strain evidence="1">YG-Jan2019</strain>
    </source>
</reference>
<sequence length="2586" mass="279145">MRPVSGSLSGKVVLPCHFSTMPTAMPTINANGTVTMTRTESLRIKWTKIADEKESTVLVAQNGVIKIGSIYRSRVSVPSHPEDIGDASLTMVKLRASDAGTYSCEVIYGIEDTRDTVDLDVNGVVFHYRAKTSRYTMNYQSAVQACQNIGASIATADQLKSAYEDGFDQCDAGWLADMSVRYPITRPRTGCFGNLLTRPGVRTYGMRKPTETYDVYCYVDKLDGEVFFAPVACKMTMEEAKMQCEKRNAVLASPGQLHAAWRKGLDRCDYGWLSDGSARHPVALPRMKCGGGLMGVRTMYRHKNQTGFPHPSTQLGAYCFKDGRQLINQTSFVEMSVEDVLTPATPTDASTTVLSPPYGRTTTQKPGSERVTEAAESAETEASPSMFSASMAPPRPTRLTQEDDLEEATLPITTPVMRSRPTTDADQEDPIDFPSERPALVESVPERGDTFEAPSTTTGSPKHPVDSTSTSPPPATADVQVGVAVTDGYIGTTIALVQRTDSGQTLTDLIEAQEDHMVIKVGTVPQDVLLEASPSTEPMFAQGHTEETILKGITPEMTAYLIELQSANLTESITSEETTARRKSTEISTNESSRRATEHLVTVETTYGSTGVTPSTTTTGSQTEPSSRDKLVDTEIASPEHSEKPSWHDLATPAVVYKEETTQMHATQTEFAARHGTATSKRPASRSPTAAPIPIDADMPAEDDSSVILVFDESMPDIHVSQSENLAERQSTTADIDTEYLKYDVITPVSSAVERPTAAPATVGPDKQKTIVSGDLGHLTPVIPVVPDQATPSLVDGEPIQVSEEPQFFSSAATITPTLSFINGKLEVTVETESKQDVEAIRRPGGDQFQVNGTIPLSSLEKENATEFDSSLIEIDTRPDERDVYKTSSLESTEEPFSASPLALSTSSFQDYGSEVVYVEAMPPVTPPEQIEETTGTPGVQTIVAVQKTPSKTEQAVEILSTLSEIKDELGDAIVSVSPSGTAAKEVSEPTQTGPRTSEENRLVSTSVYDKELEDMEGSGMYSTDNDKVTSQSEGSGEEAPIDSTTKPLDQFTVATDETKIKEKESTSEAPKVASSQSILLIESTSTQSPLLSSTAETKQSATASLSELEGGTLTTSFTPKHEDTEDKTSVDDIFTTAPVHPTSSSTELMDKSSLSTETTDDSKSPASMIQLVSSFTTRHPTTEQVSEQTGTSGQVTHITSTPTDMEGSGMYSTDVDKVTSQSEGSGEEAPIDSTTKPLDQFTVAKDETEIKEKESTSEAPKVASSQSILLIESTSTQSPLLSSTAETIQSATASLSELEGGTLTTSFTPKHEDTEDKTSVDDIFTTAPVHPTSSSTELMDTSSLSTETTDDSKSPASMIQLVSSFTTRHPTTEQVSAQTGTSGQVTYITSTPTDMEGSGMYSTDVDKVTSQSEGSGEEAPIDSSTKPLDQFTVATDETEIKEKESTSEAPKVASSQSILLIESTSTQSPLLSSTAETKQSATASLSELEGGTLTTSFTPKHEDTEDKTSVDDIFTTAPVHPTSSSTELMDKSSLSTETTDDSKSPASMIQLVSSFTTRHPTTEQVSEQTGTSGQVTYITSTPTDMEGSGMYSTDNDKVTSQSEGSGEEAPIDSTTKPLDQFTVATDETEIKEKESTSEAPKVASSQSILLIESTSTQSPLLSSTAETIQSATASLSELEGGTLTTSFTPKHEDTEDKTSVDDIFTTAPVHPTSSSTELMDTSSLSTETTDDSKSPASMIQLVSSFTTRHPTTEQVSAQTGTSGQVTYITSTPTDMEGSGMYSTDNDKVTSQSEGSGEEAPIDSTTKPLDQFTVATDETEIKEKESTSEAPKVASSQSILLIESTSTQSPLLSSTAETIQSATASLSELEGPDSVTITTEIITNDDTIIDADTVTMVDLSKSLNPTIVTKEASGVRAITMTPQSSTEMTEQSDGSGQDDDLTSNSDSLTRWTTLIPSKDENLGHLTSQVLSSDKYTSNAPLLSSTTVPISGVHSTELTTEAGVMIQFVTTFASKPDMTTHKELLQEAMSKIAFTHRLPTDLSSKGTVMPPTSPALLEKSSPFVDTLPTFVDSSESEKELDTKIQSTPSATTVTGDYEGSPEPVNVESIPFLDETTSNSDVEATTLSLITMQTQTTLSASLSPEENTHVPFNQSELASSSSKRPSEEMLAVPSTVKAERDSSAEATTTSLYVSPTQLSTTTGSPSHSPLVDTTEDTSPTLAGSHHASSAEAEYDLGDTIVGETVEIPGIHDCLCQNGGSCYRAGAVLMCICAPGYCGDHCETDIDECQSNPCRNGGTCVDGLNSFTCICLPSYSGLQCEQDTESCEYGWHKFQGHCYKYSPQRRNWDTAERECRMQGAHLTSILSYEEQQFVNRLGHDYQWIGLNDKMYENDFRWTDHTPMQYDNWRPNQPDSFFSSGEDCVVMIWHEDGEWNDVPCNYYLPFTCKKGTAIHSSFHSYLPVHVCPCILSPVACSQPPLVLNAYTFGRKRSRYEINALVRYQCVDGYIQRHVPTIRCRGDGRWDLPKIACMSSSSFQRAYGRRQSYNLFSSNNFKRRSDEMAAQHRPHHRGRKVRRSTMRRDRSQCWP</sequence>